<dbReference type="GO" id="GO:0103118">
    <property type="term" value="F:UDP-3-O-[(3R)-3-hydroxyacyl]-glucosamine N-acyltransferase activity"/>
    <property type="evidence" value="ECO:0007669"/>
    <property type="project" value="UniProtKB-EC"/>
</dbReference>
<feature type="domain" description="UDP-3-O-[3-hydroxymyristoyl] glucosamine N-acyltransferase non-repeat region" evidence="9">
    <location>
        <begin position="27"/>
        <end position="94"/>
    </location>
</feature>
<dbReference type="Proteomes" id="UP000317318">
    <property type="component" value="Chromosome"/>
</dbReference>
<dbReference type="Gene3D" id="3.40.1390.10">
    <property type="entry name" value="MurE/MurF, N-terminal domain"/>
    <property type="match status" value="1"/>
</dbReference>
<dbReference type="HAMAP" id="MF_00523">
    <property type="entry name" value="LpxD"/>
    <property type="match status" value="1"/>
</dbReference>
<evidence type="ECO:0000256" key="3">
    <source>
        <dbReference type="ARBA" id="ARBA00022679"/>
    </source>
</evidence>
<comment type="subunit">
    <text evidence="7">Homotrimer.</text>
</comment>
<feature type="coiled-coil region" evidence="8">
    <location>
        <begin position="323"/>
        <end position="357"/>
    </location>
</feature>
<keyword evidence="3 7" id="KW-0808">Transferase</keyword>
<evidence type="ECO:0000256" key="5">
    <source>
        <dbReference type="ARBA" id="ARBA00023098"/>
    </source>
</evidence>
<comment type="pathway">
    <text evidence="7">Bacterial outer membrane biogenesis; LPS lipid A biosynthesis.</text>
</comment>
<protein>
    <recommendedName>
        <fullName evidence="7">UDP-3-O-acylglucosamine N-acyltransferase</fullName>
        <ecNumber evidence="7">2.3.1.191</ecNumber>
    </recommendedName>
</protein>
<dbReference type="Pfam" id="PF04613">
    <property type="entry name" value="LpxD"/>
    <property type="match status" value="1"/>
</dbReference>
<dbReference type="SUPFAM" id="SSF51161">
    <property type="entry name" value="Trimeric LpxA-like enzymes"/>
    <property type="match status" value="1"/>
</dbReference>
<keyword evidence="5 7" id="KW-0443">Lipid metabolism</keyword>
<evidence type="ECO:0000259" key="9">
    <source>
        <dbReference type="Pfam" id="PF04613"/>
    </source>
</evidence>
<dbReference type="RefSeq" id="WP_145364456.1">
    <property type="nucleotide sequence ID" value="NZ_CP036268.1"/>
</dbReference>
<keyword evidence="4 7" id="KW-0677">Repeat</keyword>
<dbReference type="InterPro" id="IPR001451">
    <property type="entry name" value="Hexapep"/>
</dbReference>
<proteinExistence type="inferred from homology"/>
<dbReference type="PANTHER" id="PTHR43378">
    <property type="entry name" value="UDP-3-O-ACYLGLUCOSAMINE N-ACYLTRANSFERASE"/>
    <property type="match status" value="1"/>
</dbReference>
<evidence type="ECO:0000256" key="1">
    <source>
        <dbReference type="ARBA" id="ARBA00022516"/>
    </source>
</evidence>
<sequence>MQGTEQPIEDLIRNIEVDPLGDVGRSLSDAAPFESAGPESLSFLTNHRLIDADSPSKAGAIVTTREIANKLETAEYAGVILIADQPREKFFEILSRLCPPRPRAEIGISKAAWIHPSVEIGEGTNIYPGASVAEHVVIGPGCDIHPGVRIGPNCRIGANTCVHPNAVLYGDVSLGERVIVHANAVLGADGFGYEFKNGGHQRLPHGGSLRVEEDVEIGACTAIDRAMIGETIIGAGTKIDNLVQVAHNCRIGRHNLLAGQTGIAGTVTTGDYVVCAGGAGISDHTTVGDRAIIASRSAVHKNVPAGETWGGYPAQPVDDAKRQVMAQKRVPEMRDQIKELQAQVAQLQAALRQDDGSAAA</sequence>
<dbReference type="InterPro" id="IPR020573">
    <property type="entry name" value="UDP_GlcNAc_AcTrfase_non-rep"/>
</dbReference>
<dbReference type="GO" id="GO:0009245">
    <property type="term" value="P:lipid A biosynthetic process"/>
    <property type="evidence" value="ECO:0007669"/>
    <property type="project" value="UniProtKB-UniRule"/>
</dbReference>
<keyword evidence="1 7" id="KW-0444">Lipid biosynthesis</keyword>
<keyword evidence="8" id="KW-0175">Coiled coil</keyword>
<dbReference type="GO" id="GO:0016020">
    <property type="term" value="C:membrane"/>
    <property type="evidence" value="ECO:0007669"/>
    <property type="project" value="GOC"/>
</dbReference>
<dbReference type="EC" id="2.3.1.191" evidence="7"/>
<evidence type="ECO:0000313" key="10">
    <source>
        <dbReference type="EMBL" id="QDT38334.1"/>
    </source>
</evidence>
<dbReference type="KEGG" id="svp:Pan189_27250"/>
<accession>A0A517R391</accession>
<dbReference type="GO" id="GO:0016410">
    <property type="term" value="F:N-acyltransferase activity"/>
    <property type="evidence" value="ECO:0007669"/>
    <property type="project" value="InterPro"/>
</dbReference>
<dbReference type="OrthoDB" id="9784739at2"/>
<evidence type="ECO:0000256" key="4">
    <source>
        <dbReference type="ARBA" id="ARBA00022737"/>
    </source>
</evidence>
<feature type="active site" description="Proton acceptor" evidence="7">
    <location>
        <position position="247"/>
    </location>
</feature>
<dbReference type="InterPro" id="IPR011004">
    <property type="entry name" value="Trimer_LpxA-like_sf"/>
</dbReference>
<keyword evidence="11" id="KW-1185">Reference proteome</keyword>
<dbReference type="AlphaFoldDB" id="A0A517R391"/>
<dbReference type="EMBL" id="CP036268">
    <property type="protein sequence ID" value="QDT38334.1"/>
    <property type="molecule type" value="Genomic_DNA"/>
</dbReference>
<evidence type="ECO:0000256" key="2">
    <source>
        <dbReference type="ARBA" id="ARBA00022556"/>
    </source>
</evidence>
<reference evidence="10 11" key="1">
    <citation type="submission" date="2019-02" db="EMBL/GenBank/DDBJ databases">
        <title>Deep-cultivation of Planctomycetes and their phenomic and genomic characterization uncovers novel biology.</title>
        <authorList>
            <person name="Wiegand S."/>
            <person name="Jogler M."/>
            <person name="Boedeker C."/>
            <person name="Pinto D."/>
            <person name="Vollmers J."/>
            <person name="Rivas-Marin E."/>
            <person name="Kohn T."/>
            <person name="Peeters S.H."/>
            <person name="Heuer A."/>
            <person name="Rast P."/>
            <person name="Oberbeckmann S."/>
            <person name="Bunk B."/>
            <person name="Jeske O."/>
            <person name="Meyerdierks A."/>
            <person name="Storesund J.E."/>
            <person name="Kallscheuer N."/>
            <person name="Luecker S."/>
            <person name="Lage O.M."/>
            <person name="Pohl T."/>
            <person name="Merkel B.J."/>
            <person name="Hornburger P."/>
            <person name="Mueller R.-W."/>
            <person name="Bruemmer F."/>
            <person name="Labrenz M."/>
            <person name="Spormann A.M."/>
            <person name="Op den Camp H."/>
            <person name="Overmann J."/>
            <person name="Amann R."/>
            <person name="Jetten M.S.M."/>
            <person name="Mascher T."/>
            <person name="Medema M.H."/>
            <person name="Devos D.P."/>
            <person name="Kaster A.-K."/>
            <person name="Ovreas L."/>
            <person name="Rohde M."/>
            <person name="Galperin M.Y."/>
            <person name="Jogler C."/>
        </authorList>
    </citation>
    <scope>NUCLEOTIDE SEQUENCE [LARGE SCALE GENOMIC DNA]</scope>
    <source>
        <strain evidence="10 11">Pan189</strain>
    </source>
</reference>
<name>A0A517R391_9PLAN</name>
<organism evidence="10 11">
    <name type="scientific">Stratiformator vulcanicus</name>
    <dbReference type="NCBI Taxonomy" id="2527980"/>
    <lineage>
        <taxon>Bacteria</taxon>
        <taxon>Pseudomonadati</taxon>
        <taxon>Planctomycetota</taxon>
        <taxon>Planctomycetia</taxon>
        <taxon>Planctomycetales</taxon>
        <taxon>Planctomycetaceae</taxon>
        <taxon>Stratiformator</taxon>
    </lineage>
</organism>
<dbReference type="NCBIfam" id="NF002060">
    <property type="entry name" value="PRK00892.1"/>
    <property type="match status" value="1"/>
</dbReference>
<dbReference type="UniPathway" id="UPA00973"/>
<evidence type="ECO:0000256" key="8">
    <source>
        <dbReference type="SAM" id="Coils"/>
    </source>
</evidence>
<comment type="similarity">
    <text evidence="7">Belongs to the transferase hexapeptide repeat family. LpxD subfamily.</text>
</comment>
<dbReference type="InterPro" id="IPR007691">
    <property type="entry name" value="LpxD"/>
</dbReference>
<evidence type="ECO:0000256" key="6">
    <source>
        <dbReference type="ARBA" id="ARBA00023315"/>
    </source>
</evidence>
<dbReference type="NCBIfam" id="TIGR01853">
    <property type="entry name" value="lipid_A_lpxD"/>
    <property type="match status" value="1"/>
</dbReference>
<dbReference type="Gene3D" id="2.160.10.10">
    <property type="entry name" value="Hexapeptide repeat proteins"/>
    <property type="match status" value="1"/>
</dbReference>
<gene>
    <name evidence="7 10" type="primary">lpxD</name>
    <name evidence="10" type="ORF">Pan189_27250</name>
</gene>
<keyword evidence="2 7" id="KW-0441">Lipid A biosynthesis</keyword>
<dbReference type="CDD" id="cd03352">
    <property type="entry name" value="LbH_LpxD"/>
    <property type="match status" value="1"/>
</dbReference>
<evidence type="ECO:0000256" key="7">
    <source>
        <dbReference type="HAMAP-Rule" id="MF_00523"/>
    </source>
</evidence>
<comment type="function">
    <text evidence="7">Catalyzes the N-acylation of UDP-3-O-acylglucosamine using 3-hydroxyacyl-ACP as the acyl donor. Is involved in the biosynthesis of lipid A, a phosphorylated glycolipid that anchors the lipopolysaccharide to the outer membrane of the cell.</text>
</comment>
<dbReference type="PANTHER" id="PTHR43378:SF2">
    <property type="entry name" value="UDP-3-O-ACYLGLUCOSAMINE N-ACYLTRANSFERASE 1, MITOCHONDRIAL-RELATED"/>
    <property type="match status" value="1"/>
</dbReference>
<evidence type="ECO:0000313" key="11">
    <source>
        <dbReference type="Proteomes" id="UP000317318"/>
    </source>
</evidence>
<dbReference type="Pfam" id="PF00132">
    <property type="entry name" value="Hexapep"/>
    <property type="match status" value="2"/>
</dbReference>
<comment type="catalytic activity">
    <reaction evidence="7">
        <text>a UDP-3-O-[(3R)-3-hydroxyacyl]-alpha-D-glucosamine + a (3R)-hydroxyacyl-[ACP] = a UDP-2-N,3-O-bis[(3R)-3-hydroxyacyl]-alpha-D-glucosamine + holo-[ACP] + H(+)</text>
        <dbReference type="Rhea" id="RHEA:53836"/>
        <dbReference type="Rhea" id="RHEA-COMP:9685"/>
        <dbReference type="Rhea" id="RHEA-COMP:9945"/>
        <dbReference type="ChEBI" id="CHEBI:15378"/>
        <dbReference type="ChEBI" id="CHEBI:64479"/>
        <dbReference type="ChEBI" id="CHEBI:78827"/>
        <dbReference type="ChEBI" id="CHEBI:137740"/>
        <dbReference type="ChEBI" id="CHEBI:137748"/>
        <dbReference type="EC" id="2.3.1.191"/>
    </reaction>
</comment>
<keyword evidence="6 7" id="KW-0012">Acyltransferase</keyword>